<dbReference type="InterPro" id="IPR000917">
    <property type="entry name" value="Sulfatase_N"/>
</dbReference>
<evidence type="ECO:0000256" key="1">
    <source>
        <dbReference type="ARBA" id="ARBA00022723"/>
    </source>
</evidence>
<dbReference type="PANTHER" id="PTHR45953">
    <property type="entry name" value="IDURONATE 2-SULFATASE"/>
    <property type="match status" value="1"/>
</dbReference>
<proteinExistence type="predicted"/>
<gene>
    <name evidence="5" type="ORF">SAMN05192563_1004282</name>
</gene>
<evidence type="ECO:0000256" key="3">
    <source>
        <dbReference type="SAM" id="MobiDB-lite"/>
    </source>
</evidence>
<evidence type="ECO:0000256" key="2">
    <source>
        <dbReference type="ARBA" id="ARBA00022801"/>
    </source>
</evidence>
<accession>A0A1I7B8N8</accession>
<dbReference type="InterPro" id="IPR017850">
    <property type="entry name" value="Alkaline_phosphatase_core_sf"/>
</dbReference>
<dbReference type="SUPFAM" id="SSF53649">
    <property type="entry name" value="Alkaline phosphatase-like"/>
    <property type="match status" value="1"/>
</dbReference>
<organism evidence="5 6">
    <name type="scientific">Paraburkholderia aspalathi</name>
    <dbReference type="NCBI Taxonomy" id="1324617"/>
    <lineage>
        <taxon>Bacteria</taxon>
        <taxon>Pseudomonadati</taxon>
        <taxon>Pseudomonadota</taxon>
        <taxon>Betaproteobacteria</taxon>
        <taxon>Burkholderiales</taxon>
        <taxon>Burkholderiaceae</taxon>
        <taxon>Paraburkholderia</taxon>
    </lineage>
</organism>
<dbReference type="GO" id="GO:0046872">
    <property type="term" value="F:metal ion binding"/>
    <property type="evidence" value="ECO:0007669"/>
    <property type="project" value="UniProtKB-KW"/>
</dbReference>
<sequence length="508" mass="57411">MTARNVLLIVTDQWRGDCMPWHEDNFLQLPNIRRLCERATVFANHYSTGSPCGPARASLMTGMYVMNHRATQNKTPMDASISNLGVELRNHGYFPASIGAHSWMPDPATTTAADYRYKTYGNNMPGWATIETIEDPDHIERYLSYLAMLGYHIPENGTDVWKPESSRLDAPSPIPSEHSDTTWATDSALRFLSGRNGKPWIFHLGYWKPHPPFIAPAEYQQRHSLETIPNPKRAASREEESEQHPFIAESLASTKMHDYVQNGTGLCSDASDDDVRHIKQHYYGLMEELDAQMGRVIARLEETGEIHNTLIVLTTDHGETMGDHYQFGKMNSFDGSYHIPLVILDPSKEADPGRGRVVEAFTESVDIVPTILDWLGISIPTQCDGQSVMPFCFGQTPSKWREEAHFEFDFHGLFSEKWSRKYGLTPHNSSFCAVRGHKFKYVHFGSLPPMLYDLEADPDETTNLAGKADYAAVELAYSQKLLSWRLNFANKRLSSYTGSPQGLTLKKL</sequence>
<evidence type="ECO:0000313" key="6">
    <source>
        <dbReference type="Proteomes" id="UP000198844"/>
    </source>
</evidence>
<keyword evidence="2" id="KW-0378">Hydrolase</keyword>
<reference evidence="5 6" key="1">
    <citation type="submission" date="2016-10" db="EMBL/GenBank/DDBJ databases">
        <authorList>
            <person name="de Groot N.N."/>
        </authorList>
    </citation>
    <scope>NUCLEOTIDE SEQUENCE [LARGE SCALE GENOMIC DNA]</scope>
    <source>
        <strain evidence="5 6">LMG 27731</strain>
    </source>
</reference>
<dbReference type="GO" id="GO:0008484">
    <property type="term" value="F:sulfuric ester hydrolase activity"/>
    <property type="evidence" value="ECO:0007669"/>
    <property type="project" value="TreeGrafter"/>
</dbReference>
<dbReference type="PANTHER" id="PTHR45953:SF1">
    <property type="entry name" value="IDURONATE 2-SULFATASE"/>
    <property type="match status" value="1"/>
</dbReference>
<dbReference type="Gene3D" id="3.40.720.10">
    <property type="entry name" value="Alkaline Phosphatase, subunit A"/>
    <property type="match status" value="1"/>
</dbReference>
<evidence type="ECO:0000313" key="5">
    <source>
        <dbReference type="EMBL" id="SFT83576.1"/>
    </source>
</evidence>
<feature type="region of interest" description="Disordered" evidence="3">
    <location>
        <begin position="162"/>
        <end position="181"/>
    </location>
</feature>
<dbReference type="Proteomes" id="UP000198844">
    <property type="component" value="Unassembled WGS sequence"/>
</dbReference>
<dbReference type="EMBL" id="FPBH01000004">
    <property type="protein sequence ID" value="SFT83576.1"/>
    <property type="molecule type" value="Genomic_DNA"/>
</dbReference>
<protein>
    <submittedName>
        <fullName evidence="5">Arylsulfatase A</fullName>
    </submittedName>
</protein>
<dbReference type="RefSeq" id="WP_093633882.1">
    <property type="nucleotide sequence ID" value="NZ_FPBH01000004.1"/>
</dbReference>
<dbReference type="AlphaFoldDB" id="A0A1I7B8N8"/>
<dbReference type="OrthoDB" id="9766107at2"/>
<keyword evidence="1" id="KW-0479">Metal-binding</keyword>
<feature type="domain" description="Sulfatase N-terminal" evidence="4">
    <location>
        <begin position="4"/>
        <end position="377"/>
    </location>
</feature>
<dbReference type="Pfam" id="PF00884">
    <property type="entry name" value="Sulfatase"/>
    <property type="match status" value="1"/>
</dbReference>
<evidence type="ECO:0000259" key="4">
    <source>
        <dbReference type="Pfam" id="PF00884"/>
    </source>
</evidence>
<name>A0A1I7B8N8_9BURK</name>
<dbReference type="GO" id="GO:0005737">
    <property type="term" value="C:cytoplasm"/>
    <property type="evidence" value="ECO:0007669"/>
    <property type="project" value="TreeGrafter"/>
</dbReference>